<comment type="caution">
    <text evidence="2">The sequence shown here is derived from an EMBL/GenBank/DDBJ whole genome shotgun (WGS) entry which is preliminary data.</text>
</comment>
<gene>
    <name evidence="2" type="ORF">RRG08_024798</name>
</gene>
<feature type="domain" description="DUF547" evidence="1">
    <location>
        <begin position="75"/>
        <end position="203"/>
    </location>
</feature>
<evidence type="ECO:0000313" key="3">
    <source>
        <dbReference type="Proteomes" id="UP001283361"/>
    </source>
</evidence>
<name>A0AAE1CZQ7_9GAST</name>
<evidence type="ECO:0000313" key="2">
    <source>
        <dbReference type="EMBL" id="KAK3747651.1"/>
    </source>
</evidence>
<keyword evidence="3" id="KW-1185">Reference proteome</keyword>
<proteinExistence type="predicted"/>
<dbReference type="InterPro" id="IPR006869">
    <property type="entry name" value="DUF547"/>
</dbReference>
<organism evidence="2 3">
    <name type="scientific">Elysia crispata</name>
    <name type="common">lettuce slug</name>
    <dbReference type="NCBI Taxonomy" id="231223"/>
    <lineage>
        <taxon>Eukaryota</taxon>
        <taxon>Metazoa</taxon>
        <taxon>Spiralia</taxon>
        <taxon>Lophotrochozoa</taxon>
        <taxon>Mollusca</taxon>
        <taxon>Gastropoda</taxon>
        <taxon>Heterobranchia</taxon>
        <taxon>Euthyneura</taxon>
        <taxon>Panpulmonata</taxon>
        <taxon>Sacoglossa</taxon>
        <taxon>Placobranchoidea</taxon>
        <taxon>Plakobranchidae</taxon>
        <taxon>Elysia</taxon>
    </lineage>
</organism>
<dbReference type="PANTHER" id="PTHR46361:SF3">
    <property type="entry name" value="ELECTRON CARRIER_ PROTEIN DISULFIDE OXIDOREDUCTASE"/>
    <property type="match status" value="1"/>
</dbReference>
<dbReference type="PANTHER" id="PTHR46361">
    <property type="entry name" value="ELECTRON CARRIER/ PROTEIN DISULFIDE OXIDOREDUCTASE"/>
    <property type="match status" value="1"/>
</dbReference>
<dbReference type="Proteomes" id="UP001283361">
    <property type="component" value="Unassembled WGS sequence"/>
</dbReference>
<dbReference type="EMBL" id="JAWDGP010006075">
    <property type="protein sequence ID" value="KAK3747651.1"/>
    <property type="molecule type" value="Genomic_DNA"/>
</dbReference>
<sequence length="281" mass="31921">MASTDGVQVMNKGTLTGVDTISAVELSRKLQKTLLKLKGKFMSDDGKAVDYVKMKKSPEFGQYLKEALELQKVDPSNMNEKEKKVFFINVYNSLTIHGLLEQPKLPDSVLSVQQFFRTVGYIIGNLVYSLDDIEHGVLRSNRPHPASIKPMFAPNDPRIKFICKELDPRIHFALVCGAKSCPAIGVYTIENIESALDNATRSFCAQEVEMRNESDEVLLSKIFQWYRADFGETEVDVLKWIMPYLSQSEHDRCSILILKLEKLGPVALRYKDYNWSINQSS</sequence>
<reference evidence="2" key="1">
    <citation type="journal article" date="2023" name="G3 (Bethesda)">
        <title>A reference genome for the long-term kleptoplast-retaining sea slug Elysia crispata morphotype clarki.</title>
        <authorList>
            <person name="Eastman K.E."/>
            <person name="Pendleton A.L."/>
            <person name="Shaikh M.A."/>
            <person name="Suttiyut T."/>
            <person name="Ogas R."/>
            <person name="Tomko P."/>
            <person name="Gavelis G."/>
            <person name="Widhalm J.R."/>
            <person name="Wisecaver J.H."/>
        </authorList>
    </citation>
    <scope>NUCLEOTIDE SEQUENCE</scope>
    <source>
        <strain evidence="2">ECLA1</strain>
    </source>
</reference>
<dbReference type="AlphaFoldDB" id="A0AAE1CZQ7"/>
<accession>A0AAE1CZQ7</accession>
<evidence type="ECO:0000259" key="1">
    <source>
        <dbReference type="Pfam" id="PF04784"/>
    </source>
</evidence>
<dbReference type="Pfam" id="PF04784">
    <property type="entry name" value="DUF547"/>
    <property type="match status" value="1"/>
</dbReference>
<protein>
    <recommendedName>
        <fullName evidence="1">DUF547 domain-containing protein</fullName>
    </recommendedName>
</protein>